<protein>
    <submittedName>
        <fullName evidence="1">Uncharacterized protein</fullName>
    </submittedName>
</protein>
<dbReference type="Proteomes" id="UP001644750">
    <property type="component" value="Unassembled WGS sequence"/>
</dbReference>
<keyword evidence="2" id="KW-1185">Reference proteome</keyword>
<sequence>MVKIFQKELPADCEKAIRELIKLKVYIVMDDDRIENFSDVWWKVQHECDMYEEKQDSNELTYQSYVGAKNWLSKWEKLYIKYNDK</sequence>
<gene>
    <name evidence="1" type="ORF">G5A72_08125</name>
</gene>
<organism evidence="1 2">
    <name type="scientific">Anaerostipes hadrus</name>
    <dbReference type="NCBI Taxonomy" id="649756"/>
    <lineage>
        <taxon>Bacteria</taxon>
        <taxon>Bacillati</taxon>
        <taxon>Bacillota</taxon>
        <taxon>Clostridia</taxon>
        <taxon>Lachnospirales</taxon>
        <taxon>Lachnospiraceae</taxon>
        <taxon>Anaerostipes</taxon>
    </lineage>
</organism>
<accession>A0ABX2HXS3</accession>
<comment type="caution">
    <text evidence="1">The sequence shown here is derived from an EMBL/GenBank/DDBJ whole genome shotgun (WGS) entry which is preliminary data.</text>
</comment>
<evidence type="ECO:0000313" key="1">
    <source>
        <dbReference type="EMBL" id="NSJ79546.1"/>
    </source>
</evidence>
<name>A0ABX2HXS3_ANAHA</name>
<evidence type="ECO:0000313" key="2">
    <source>
        <dbReference type="Proteomes" id="UP001644750"/>
    </source>
</evidence>
<reference evidence="1 2" key="1">
    <citation type="journal article" date="2020" name="Cell Host Microbe">
        <title>Functional and Genomic Variation between Human-Derived Isolates of Lachnospiraceae Reveals Inter- and Intra-Species Diversity.</title>
        <authorList>
            <person name="Sorbara M.T."/>
            <person name="Littmann E.R."/>
            <person name="Fontana E."/>
            <person name="Moody T.U."/>
            <person name="Kohout C.E."/>
            <person name="Gjonbalaj M."/>
            <person name="Eaton V."/>
            <person name="Seok R."/>
            <person name="Leiner I.M."/>
            <person name="Pamer E.G."/>
        </authorList>
    </citation>
    <scope>NUCLEOTIDE SEQUENCE [LARGE SCALE GENOMIC DNA]</scope>
    <source>
        <strain evidence="1 2">MSK.14.57</strain>
    </source>
</reference>
<proteinExistence type="predicted"/>
<dbReference type="RefSeq" id="WP_044921574.1">
    <property type="nucleotide sequence ID" value="NZ_BAABYN010000001.1"/>
</dbReference>
<dbReference type="EMBL" id="JAAITB010000016">
    <property type="protein sequence ID" value="NSJ79546.1"/>
    <property type="molecule type" value="Genomic_DNA"/>
</dbReference>